<dbReference type="InterPro" id="IPR042242">
    <property type="entry name" value="RecO_C"/>
</dbReference>
<dbReference type="Proteomes" id="UP000190935">
    <property type="component" value="Chromosome I"/>
</dbReference>
<dbReference type="GO" id="GO:0006302">
    <property type="term" value="P:double-strand break repair"/>
    <property type="evidence" value="ECO:0007669"/>
    <property type="project" value="TreeGrafter"/>
</dbReference>
<dbReference type="InterPro" id="IPR022572">
    <property type="entry name" value="DNA_rep/recomb_RecO_N"/>
</dbReference>
<reference evidence="9 11" key="1">
    <citation type="journal article" date="2015" name="Genome Announc.">
        <title>Expanding the biotechnology potential of lactobacilli through comparative genomics of 213 strains and associated genera.</title>
        <authorList>
            <person name="Sun Z."/>
            <person name="Harris H.M."/>
            <person name="McCann A."/>
            <person name="Guo C."/>
            <person name="Argimon S."/>
            <person name="Zhang W."/>
            <person name="Yang X."/>
            <person name="Jeffery I.B."/>
            <person name="Cooney J.C."/>
            <person name="Kagawa T.F."/>
            <person name="Liu W."/>
            <person name="Song Y."/>
            <person name="Salvetti E."/>
            <person name="Wrobel A."/>
            <person name="Rasinkangas P."/>
            <person name="Parkhill J."/>
            <person name="Rea M.C."/>
            <person name="O'Sullivan O."/>
            <person name="Ritari J."/>
            <person name="Douillard F.P."/>
            <person name="Paul Ross R."/>
            <person name="Yang R."/>
            <person name="Briner A.E."/>
            <person name="Felis G.E."/>
            <person name="de Vos W.M."/>
            <person name="Barrangou R."/>
            <person name="Klaenhammer T.R."/>
            <person name="Caufield P.W."/>
            <person name="Cui Y."/>
            <person name="Zhang H."/>
            <person name="O'Toole P.W."/>
        </authorList>
    </citation>
    <scope>NUCLEOTIDE SEQUENCE [LARGE SCALE GENOMIC DNA]</scope>
    <source>
        <strain evidence="9 11">DSM 15353</strain>
    </source>
</reference>
<dbReference type="SUPFAM" id="SSF50249">
    <property type="entry name" value="Nucleic acid-binding proteins"/>
    <property type="match status" value="1"/>
</dbReference>
<keyword evidence="3 7" id="KW-0227">DNA damage</keyword>
<evidence type="ECO:0000256" key="5">
    <source>
        <dbReference type="ARBA" id="ARBA00023204"/>
    </source>
</evidence>
<accession>A0A0R2KHR6</accession>
<evidence type="ECO:0000313" key="12">
    <source>
        <dbReference type="Proteomes" id="UP000190935"/>
    </source>
</evidence>
<dbReference type="InterPro" id="IPR037278">
    <property type="entry name" value="ARFGAP/RecO"/>
</dbReference>
<dbReference type="Pfam" id="PF02565">
    <property type="entry name" value="RecO_C"/>
    <property type="match status" value="1"/>
</dbReference>
<dbReference type="PATRIC" id="fig|89059.3.peg.2313"/>
<dbReference type="Proteomes" id="UP000051491">
    <property type="component" value="Unassembled WGS sequence"/>
</dbReference>
<sequence>MKGSVKLASHQVVDFHGIVISRNDYKERDMLVKILTDKFGIKTFFVRGARKKGFKLASAILPFSHGTYFGNVNDHGLSFINGTRELEQYQQIYSDIELNAYASYILGLVGAAFGNDEPLPGVWFDNIATAINLIDQRFDAAIVANIIEIQLLEQFGVKPFLESCVICGNSSGPFDFSETYGGLLCQQHWYLDLHRLHLDQRTIYYLRLFSVIDLKQLHSIKVKDVTKQHLRHTIDTLYNDQVGVYVKAKKFIDQMGSWDQILKK</sequence>
<evidence type="ECO:0000256" key="1">
    <source>
        <dbReference type="ARBA" id="ARBA00007452"/>
    </source>
</evidence>
<dbReference type="GO" id="GO:0006310">
    <property type="term" value="P:DNA recombination"/>
    <property type="evidence" value="ECO:0007669"/>
    <property type="project" value="UniProtKB-UniRule"/>
</dbReference>
<feature type="domain" description="DNA replication/recombination mediator RecO N-terminal" evidence="8">
    <location>
        <begin position="15"/>
        <end position="83"/>
    </location>
</feature>
<evidence type="ECO:0000313" key="11">
    <source>
        <dbReference type="Proteomes" id="UP000051491"/>
    </source>
</evidence>
<dbReference type="Gene3D" id="2.40.50.140">
    <property type="entry name" value="Nucleic acid-binding proteins"/>
    <property type="match status" value="1"/>
</dbReference>
<comment type="function">
    <text evidence="7">Involved in DNA repair and RecF pathway recombination.</text>
</comment>
<dbReference type="SUPFAM" id="SSF57863">
    <property type="entry name" value="ArfGap/RecO-like zinc finger"/>
    <property type="match status" value="1"/>
</dbReference>
<organism evidence="9 11">
    <name type="scientific">Ligilactobacillus acidipiscis</name>
    <dbReference type="NCBI Taxonomy" id="89059"/>
    <lineage>
        <taxon>Bacteria</taxon>
        <taxon>Bacillati</taxon>
        <taxon>Bacillota</taxon>
        <taxon>Bacilli</taxon>
        <taxon>Lactobacillales</taxon>
        <taxon>Lactobacillaceae</taxon>
        <taxon>Ligilactobacillus</taxon>
    </lineage>
</organism>
<evidence type="ECO:0000313" key="10">
    <source>
        <dbReference type="EMBL" id="SFV40596.1"/>
    </source>
</evidence>
<dbReference type="AlphaFoldDB" id="A0A0R2KHR6"/>
<dbReference type="EMBL" id="JQBK01000009">
    <property type="protein sequence ID" value="KRN87029.1"/>
    <property type="molecule type" value="Genomic_DNA"/>
</dbReference>
<comment type="similarity">
    <text evidence="1 7">Belongs to the RecO family.</text>
</comment>
<dbReference type="Pfam" id="PF11967">
    <property type="entry name" value="RecO_N"/>
    <property type="match status" value="1"/>
</dbReference>
<dbReference type="Gene3D" id="1.20.1440.120">
    <property type="entry name" value="Recombination protein O, C-terminal domain"/>
    <property type="match status" value="1"/>
</dbReference>
<dbReference type="GO" id="GO:0043590">
    <property type="term" value="C:bacterial nucleoid"/>
    <property type="evidence" value="ECO:0007669"/>
    <property type="project" value="TreeGrafter"/>
</dbReference>
<gene>
    <name evidence="7" type="primary">recO</name>
    <name evidence="9" type="ORF">IV43_GL002193</name>
    <name evidence="10" type="ORF">LAC1533_1176</name>
</gene>
<dbReference type="InterPro" id="IPR012340">
    <property type="entry name" value="NA-bd_OB-fold"/>
</dbReference>
<proteinExistence type="inferred from homology"/>
<evidence type="ECO:0000256" key="3">
    <source>
        <dbReference type="ARBA" id="ARBA00022763"/>
    </source>
</evidence>
<dbReference type="EMBL" id="LT630287">
    <property type="protein sequence ID" value="SFV40596.1"/>
    <property type="molecule type" value="Genomic_DNA"/>
</dbReference>
<dbReference type="STRING" id="89059.LAC1533_1176"/>
<dbReference type="PANTHER" id="PTHR33991">
    <property type="entry name" value="DNA REPAIR PROTEIN RECO"/>
    <property type="match status" value="1"/>
</dbReference>
<reference evidence="10" key="3">
    <citation type="submission" date="2016-11" db="EMBL/GenBank/DDBJ databases">
        <authorList>
            <person name="Jaros S."/>
            <person name="Januszkiewicz K."/>
            <person name="Wedrychowicz H."/>
        </authorList>
    </citation>
    <scope>NUCLEOTIDE SEQUENCE [LARGE SCALE GENOMIC DNA]</scope>
    <source>
        <strain evidence="10">ACA-DC 1533</strain>
    </source>
</reference>
<name>A0A0R2KHR6_9LACO</name>
<evidence type="ECO:0000259" key="8">
    <source>
        <dbReference type="Pfam" id="PF11967"/>
    </source>
</evidence>
<dbReference type="InterPro" id="IPR003717">
    <property type="entry name" value="RecO"/>
</dbReference>
<dbReference type="RefSeq" id="WP_010496022.1">
    <property type="nucleotide sequence ID" value="NZ_JBHUGU010000002.1"/>
</dbReference>
<evidence type="ECO:0000256" key="6">
    <source>
        <dbReference type="ARBA" id="ARBA00033409"/>
    </source>
</evidence>
<dbReference type="KEGG" id="laca:LAC1533_1176"/>
<protein>
    <recommendedName>
        <fullName evidence="2 7">DNA repair protein RecO</fullName>
    </recommendedName>
    <alternativeName>
        <fullName evidence="6 7">Recombination protein O</fullName>
    </alternativeName>
</protein>
<reference evidence="12" key="2">
    <citation type="submission" date="2016-11" db="EMBL/GenBank/DDBJ databases">
        <authorList>
            <person name="Papadimitriou K."/>
        </authorList>
    </citation>
    <scope>NUCLEOTIDE SEQUENCE [LARGE SCALE GENOMIC DNA]</scope>
    <source>
        <strain evidence="12">ACA-DC 1533</strain>
    </source>
</reference>
<evidence type="ECO:0000256" key="4">
    <source>
        <dbReference type="ARBA" id="ARBA00023172"/>
    </source>
</evidence>
<evidence type="ECO:0000313" key="9">
    <source>
        <dbReference type="EMBL" id="KRN87029.1"/>
    </source>
</evidence>
<keyword evidence="4 7" id="KW-0233">DNA recombination</keyword>
<dbReference type="HAMAP" id="MF_00201">
    <property type="entry name" value="RecO"/>
    <property type="match status" value="1"/>
</dbReference>
<dbReference type="GeneID" id="95349276"/>
<keyword evidence="5 7" id="KW-0234">DNA repair</keyword>
<evidence type="ECO:0000256" key="7">
    <source>
        <dbReference type="HAMAP-Rule" id="MF_00201"/>
    </source>
</evidence>
<evidence type="ECO:0000256" key="2">
    <source>
        <dbReference type="ARBA" id="ARBA00021310"/>
    </source>
</evidence>
<dbReference type="NCBIfam" id="TIGR00613">
    <property type="entry name" value="reco"/>
    <property type="match status" value="1"/>
</dbReference>
<dbReference type="PANTHER" id="PTHR33991:SF1">
    <property type="entry name" value="DNA REPAIR PROTEIN RECO"/>
    <property type="match status" value="1"/>
</dbReference>